<evidence type="ECO:0000313" key="2">
    <source>
        <dbReference type="Proteomes" id="UP001165136"/>
    </source>
</evidence>
<accession>A0A9W6QUZ2</accession>
<protein>
    <recommendedName>
        <fullName evidence="3">ATPase</fullName>
    </recommendedName>
</protein>
<dbReference type="SUPFAM" id="SSF55961">
    <property type="entry name" value="Bet v1-like"/>
    <property type="match status" value="1"/>
</dbReference>
<dbReference type="Gene3D" id="3.30.530.20">
    <property type="match status" value="1"/>
</dbReference>
<dbReference type="Proteomes" id="UP001165136">
    <property type="component" value="Unassembled WGS sequence"/>
</dbReference>
<sequence>MPKKFEVRWEGDLPATPAQAWDAFTVHTAGWLWKIHYEPRLGGAETGLTKGGGAVTAWEPGRHFATRAEAGGGFFNQLDYRLEPRGERTHLKFTHQGVFADDEYDSQLDACRRHTAFYNHSLTEYLRHFAGRDAVYLDLDVPEESAKAGFAVLRDALGVPANAAVGDEVRMTPEGMDPIDGVVDYATGPFLGVRTPDALYRFFGRERWGWPVGVALHLYAEGIDEAEAKKAWEEYLRDVYANDDTLCVDSRQSQ</sequence>
<dbReference type="InterPro" id="IPR023393">
    <property type="entry name" value="START-like_dom_sf"/>
</dbReference>
<evidence type="ECO:0000313" key="1">
    <source>
        <dbReference type="EMBL" id="GLY64639.1"/>
    </source>
</evidence>
<dbReference type="RefSeq" id="WP_285486163.1">
    <property type="nucleotide sequence ID" value="NZ_BSTI01000002.1"/>
</dbReference>
<proteinExistence type="predicted"/>
<dbReference type="EMBL" id="BSTI01000002">
    <property type="protein sequence ID" value="GLY64639.1"/>
    <property type="molecule type" value="Genomic_DNA"/>
</dbReference>
<organism evidence="1 2">
    <name type="scientific">Amycolatopsis taiwanensis</name>
    <dbReference type="NCBI Taxonomy" id="342230"/>
    <lineage>
        <taxon>Bacteria</taxon>
        <taxon>Bacillati</taxon>
        <taxon>Actinomycetota</taxon>
        <taxon>Actinomycetes</taxon>
        <taxon>Pseudonocardiales</taxon>
        <taxon>Pseudonocardiaceae</taxon>
        <taxon>Amycolatopsis</taxon>
    </lineage>
</organism>
<name>A0A9W6QUZ2_9PSEU</name>
<gene>
    <name evidence="1" type="ORF">Atai01_12580</name>
</gene>
<reference evidence="1" key="1">
    <citation type="submission" date="2023-03" db="EMBL/GenBank/DDBJ databases">
        <title>Amycolatopsis taiwanensis NBRC 103393.</title>
        <authorList>
            <person name="Ichikawa N."/>
            <person name="Sato H."/>
            <person name="Tonouchi N."/>
        </authorList>
    </citation>
    <scope>NUCLEOTIDE SEQUENCE</scope>
    <source>
        <strain evidence="1">NBRC 103393</strain>
    </source>
</reference>
<comment type="caution">
    <text evidence="1">The sequence shown here is derived from an EMBL/GenBank/DDBJ whole genome shotgun (WGS) entry which is preliminary data.</text>
</comment>
<evidence type="ECO:0008006" key="3">
    <source>
        <dbReference type="Google" id="ProtNLM"/>
    </source>
</evidence>
<keyword evidence="2" id="KW-1185">Reference proteome</keyword>
<dbReference type="AlphaFoldDB" id="A0A9W6QUZ2"/>